<protein>
    <submittedName>
        <fullName evidence="1">Uncharacterized protein</fullName>
    </submittedName>
</protein>
<reference evidence="1" key="2">
    <citation type="journal article" date="2015" name="Fish Shellfish Immunol.">
        <title>Early steps in the European eel (Anguilla anguilla)-Vibrio vulnificus interaction in the gills: Role of the RtxA13 toxin.</title>
        <authorList>
            <person name="Callol A."/>
            <person name="Pajuelo D."/>
            <person name="Ebbesson L."/>
            <person name="Teles M."/>
            <person name="MacKenzie S."/>
            <person name="Amaro C."/>
        </authorList>
    </citation>
    <scope>NUCLEOTIDE SEQUENCE</scope>
</reference>
<proteinExistence type="predicted"/>
<organism evidence="1">
    <name type="scientific">Anguilla anguilla</name>
    <name type="common">European freshwater eel</name>
    <name type="synonym">Muraena anguilla</name>
    <dbReference type="NCBI Taxonomy" id="7936"/>
    <lineage>
        <taxon>Eukaryota</taxon>
        <taxon>Metazoa</taxon>
        <taxon>Chordata</taxon>
        <taxon>Craniata</taxon>
        <taxon>Vertebrata</taxon>
        <taxon>Euteleostomi</taxon>
        <taxon>Actinopterygii</taxon>
        <taxon>Neopterygii</taxon>
        <taxon>Teleostei</taxon>
        <taxon>Anguilliformes</taxon>
        <taxon>Anguillidae</taxon>
        <taxon>Anguilla</taxon>
    </lineage>
</organism>
<dbReference type="EMBL" id="GBXM01101833">
    <property type="protein sequence ID" value="JAH06744.1"/>
    <property type="molecule type" value="Transcribed_RNA"/>
</dbReference>
<sequence length="71" mass="8116">MCHKCYFPVLVCLAQWYLKRHPYLLSVDIRDRASIGGLVLHSYIVKIISAKNRRPDILKIGFFTSSCTDGS</sequence>
<evidence type="ECO:0000313" key="1">
    <source>
        <dbReference type="EMBL" id="JAH06744.1"/>
    </source>
</evidence>
<dbReference type="AlphaFoldDB" id="A0A0E9PQH9"/>
<reference evidence="1" key="1">
    <citation type="submission" date="2014-11" db="EMBL/GenBank/DDBJ databases">
        <authorList>
            <person name="Amaro Gonzalez C."/>
        </authorList>
    </citation>
    <scope>NUCLEOTIDE SEQUENCE</scope>
</reference>
<accession>A0A0E9PQH9</accession>
<name>A0A0E9PQH9_ANGAN</name>